<dbReference type="EMBL" id="JBHTAB010000009">
    <property type="protein sequence ID" value="MFC7130646.1"/>
    <property type="molecule type" value="Genomic_DNA"/>
</dbReference>
<keyword evidence="2" id="KW-1185">Reference proteome</keyword>
<evidence type="ECO:0000313" key="1">
    <source>
        <dbReference type="EMBL" id="MFC7130646.1"/>
    </source>
</evidence>
<dbReference type="AlphaFoldDB" id="A0ABD5XH80"/>
<organism evidence="1 2">
    <name type="scientific">Haloferax chudinovii</name>
    <dbReference type="NCBI Taxonomy" id="1109010"/>
    <lineage>
        <taxon>Archaea</taxon>
        <taxon>Methanobacteriati</taxon>
        <taxon>Methanobacteriota</taxon>
        <taxon>Stenosarchaea group</taxon>
        <taxon>Halobacteria</taxon>
        <taxon>Halobacteriales</taxon>
        <taxon>Haloferacaceae</taxon>
        <taxon>Haloferax</taxon>
    </lineage>
</organism>
<name>A0ABD5XH80_9EURY</name>
<accession>A0ABD5XH80</accession>
<sequence>MPAGPDFVLLAFMLVGDTVGSVFASGWLTSRVSATDSSAHGRLTGEPQWVASVGVRTFEESVSRE</sequence>
<proteinExistence type="predicted"/>
<reference evidence="1 2" key="1">
    <citation type="journal article" date="2019" name="Int. J. Syst. Evol. Microbiol.">
        <title>The Global Catalogue of Microorganisms (GCM) 10K type strain sequencing project: providing services to taxonomists for standard genome sequencing and annotation.</title>
        <authorList>
            <consortium name="The Broad Institute Genomics Platform"/>
            <consortium name="The Broad Institute Genome Sequencing Center for Infectious Disease"/>
            <person name="Wu L."/>
            <person name="Ma J."/>
        </authorList>
    </citation>
    <scope>NUCLEOTIDE SEQUENCE [LARGE SCALE GENOMIC DNA]</scope>
    <source>
        <strain evidence="1 2">DSM 26526</strain>
    </source>
</reference>
<evidence type="ECO:0000313" key="2">
    <source>
        <dbReference type="Proteomes" id="UP001596460"/>
    </source>
</evidence>
<gene>
    <name evidence="1" type="ORF">ACFQI8_14780</name>
</gene>
<dbReference type="RefSeq" id="WP_390246083.1">
    <property type="nucleotide sequence ID" value="NZ_JBHTAB010000009.1"/>
</dbReference>
<dbReference type="Proteomes" id="UP001596460">
    <property type="component" value="Unassembled WGS sequence"/>
</dbReference>
<protein>
    <submittedName>
        <fullName evidence="1">Uncharacterized protein</fullName>
    </submittedName>
</protein>
<comment type="caution">
    <text evidence="1">The sequence shown here is derived from an EMBL/GenBank/DDBJ whole genome shotgun (WGS) entry which is preliminary data.</text>
</comment>